<evidence type="ECO:0000256" key="1">
    <source>
        <dbReference type="SAM" id="Phobius"/>
    </source>
</evidence>
<comment type="caution">
    <text evidence="2">The sequence shown here is derived from an EMBL/GenBank/DDBJ whole genome shotgun (WGS) entry which is preliminary data.</text>
</comment>
<name>A0A929FW02_9PSEU</name>
<protein>
    <submittedName>
        <fullName evidence="2">Uncharacterized protein</fullName>
    </submittedName>
</protein>
<evidence type="ECO:0000313" key="2">
    <source>
        <dbReference type="EMBL" id="MBE9373011.1"/>
    </source>
</evidence>
<dbReference type="AlphaFoldDB" id="A0A929FW02"/>
<dbReference type="EMBL" id="JADEYC010000002">
    <property type="protein sequence ID" value="MBE9373011.1"/>
    <property type="molecule type" value="Genomic_DNA"/>
</dbReference>
<dbReference type="Proteomes" id="UP000598360">
    <property type="component" value="Unassembled WGS sequence"/>
</dbReference>
<proteinExistence type="predicted"/>
<keyword evidence="1" id="KW-1133">Transmembrane helix</keyword>
<gene>
    <name evidence="2" type="ORF">IQ251_00980</name>
</gene>
<keyword evidence="1" id="KW-0472">Membrane</keyword>
<reference evidence="2" key="1">
    <citation type="submission" date="2020-10" db="EMBL/GenBank/DDBJ databases">
        <title>Diversity and distribution of actinomycetes associated with coral in the coast of Hainan.</title>
        <authorList>
            <person name="Li F."/>
        </authorList>
    </citation>
    <scope>NUCLEOTIDE SEQUENCE</scope>
    <source>
        <strain evidence="2">HNM0983</strain>
    </source>
</reference>
<accession>A0A929FW02</accession>
<dbReference type="RefSeq" id="WP_193926464.1">
    <property type="nucleotide sequence ID" value="NZ_JADEYC010000002.1"/>
</dbReference>
<feature type="transmembrane region" description="Helical" evidence="1">
    <location>
        <begin position="21"/>
        <end position="39"/>
    </location>
</feature>
<keyword evidence="1" id="KW-0812">Transmembrane</keyword>
<sequence>MLAGSRPEGPWRYGIREAARIVGVSIAVLGLISIGPFLVEGPPWSAPNTGVRVGFWLLWPVLLLQFLTYAYGNRLSPCSAGAEWLRGADGRWVRTYELTRITARRNAALALVLEFHDRRRRTLEISVDSLRNNPRVWDLVHNGVLHSVVANKALTNTRLHTSLQLPYPEQP</sequence>
<keyword evidence="3" id="KW-1185">Reference proteome</keyword>
<feature type="transmembrane region" description="Helical" evidence="1">
    <location>
        <begin position="51"/>
        <end position="71"/>
    </location>
</feature>
<organism evidence="2 3">
    <name type="scientific">Saccharopolyspora montiporae</name>
    <dbReference type="NCBI Taxonomy" id="2781240"/>
    <lineage>
        <taxon>Bacteria</taxon>
        <taxon>Bacillati</taxon>
        <taxon>Actinomycetota</taxon>
        <taxon>Actinomycetes</taxon>
        <taxon>Pseudonocardiales</taxon>
        <taxon>Pseudonocardiaceae</taxon>
        <taxon>Saccharopolyspora</taxon>
    </lineage>
</organism>
<evidence type="ECO:0000313" key="3">
    <source>
        <dbReference type="Proteomes" id="UP000598360"/>
    </source>
</evidence>